<accession>A0ABQ9UHU0</accession>
<protein>
    <submittedName>
        <fullName evidence="2">Muskelin 1, intracellular mediator containing kelch motif</fullName>
    </submittedName>
</protein>
<dbReference type="PANTHER" id="PTHR15526">
    <property type="entry name" value="MUSKELIN"/>
    <property type="match status" value="1"/>
</dbReference>
<dbReference type="InterPro" id="IPR015915">
    <property type="entry name" value="Kelch-typ_b-propeller"/>
</dbReference>
<dbReference type="InterPro" id="IPR052456">
    <property type="entry name" value="CTLH_complex_component"/>
</dbReference>
<evidence type="ECO:0000313" key="3">
    <source>
        <dbReference type="Proteomes" id="UP001266305"/>
    </source>
</evidence>
<dbReference type="EMBL" id="JASSZA010000012">
    <property type="protein sequence ID" value="KAK2096626.1"/>
    <property type="molecule type" value="Genomic_DNA"/>
</dbReference>
<dbReference type="Proteomes" id="UP001266305">
    <property type="component" value="Unassembled WGS sequence"/>
</dbReference>
<dbReference type="InterPro" id="IPR006652">
    <property type="entry name" value="Kelch_1"/>
</dbReference>
<dbReference type="Pfam" id="PF01344">
    <property type="entry name" value="Kelch_1"/>
    <property type="match status" value="1"/>
</dbReference>
<comment type="caution">
    <text evidence="2">The sequence shown here is derived from an EMBL/GenBank/DDBJ whole genome shotgun (WGS) entry which is preliminary data.</text>
</comment>
<organism evidence="2 3">
    <name type="scientific">Saguinus oedipus</name>
    <name type="common">Cotton-top tamarin</name>
    <name type="synonym">Oedipomidas oedipus</name>
    <dbReference type="NCBI Taxonomy" id="9490"/>
    <lineage>
        <taxon>Eukaryota</taxon>
        <taxon>Metazoa</taxon>
        <taxon>Chordata</taxon>
        <taxon>Craniata</taxon>
        <taxon>Vertebrata</taxon>
        <taxon>Euteleostomi</taxon>
        <taxon>Mammalia</taxon>
        <taxon>Eutheria</taxon>
        <taxon>Euarchontoglires</taxon>
        <taxon>Primates</taxon>
        <taxon>Haplorrhini</taxon>
        <taxon>Platyrrhini</taxon>
        <taxon>Cebidae</taxon>
        <taxon>Callitrichinae</taxon>
        <taxon>Saguinus</taxon>
    </lineage>
</organism>
<keyword evidence="3" id="KW-1185">Reference proteome</keyword>
<name>A0ABQ9UHU0_SAGOE</name>
<proteinExistence type="predicted"/>
<reference evidence="2 3" key="1">
    <citation type="submission" date="2023-05" db="EMBL/GenBank/DDBJ databases">
        <title>B98-5 Cell Line De Novo Hybrid Assembly: An Optical Mapping Approach.</title>
        <authorList>
            <person name="Kananen K."/>
            <person name="Auerbach J.A."/>
            <person name="Kautto E."/>
            <person name="Blachly J.S."/>
        </authorList>
    </citation>
    <scope>NUCLEOTIDE SEQUENCE [LARGE SCALE GENOMIC DNA]</scope>
    <source>
        <strain evidence="2">B95-8</strain>
        <tissue evidence="2">Cell line</tissue>
    </source>
</reference>
<keyword evidence="1" id="KW-0880">Kelch repeat</keyword>
<evidence type="ECO:0000313" key="2">
    <source>
        <dbReference type="EMBL" id="KAK2096626.1"/>
    </source>
</evidence>
<gene>
    <name evidence="2" type="primary">MKLN1_2</name>
    <name evidence="2" type="ORF">P7K49_025660</name>
</gene>
<sequence length="129" mass="14689">MARCLPGMKEGNLYKEGMITIHPEYNVDDSRASEPQFSGLFAFNCQCQTWKLLREDSCNAGPEDIQSRIGHCMLFHSKNRCLYVFGGQRSKTYLNDFFSYDVDSDHVDIISDGTKKDSGMVEQETHFAS</sequence>
<evidence type="ECO:0000256" key="1">
    <source>
        <dbReference type="ARBA" id="ARBA00022441"/>
    </source>
</evidence>
<dbReference type="PANTHER" id="PTHR15526:SF5">
    <property type="entry name" value="MUSKELIN"/>
    <property type="match status" value="1"/>
</dbReference>
<dbReference type="SUPFAM" id="SSF117281">
    <property type="entry name" value="Kelch motif"/>
    <property type="match status" value="1"/>
</dbReference>
<dbReference type="Gene3D" id="2.120.10.80">
    <property type="entry name" value="Kelch-type beta propeller"/>
    <property type="match status" value="1"/>
</dbReference>